<feature type="transmembrane region" description="Helical" evidence="2">
    <location>
        <begin position="103"/>
        <end position="129"/>
    </location>
</feature>
<dbReference type="RefSeq" id="WP_182840697.1">
    <property type="nucleotide sequence ID" value="NZ_BAAABQ010000083.1"/>
</dbReference>
<feature type="compositionally biased region" description="Polar residues" evidence="1">
    <location>
        <begin position="348"/>
        <end position="362"/>
    </location>
</feature>
<reference evidence="3 4" key="1">
    <citation type="submission" date="2020-08" db="EMBL/GenBank/DDBJ databases">
        <title>Genomic Encyclopedia of Archaeal and Bacterial Type Strains, Phase II (KMG-II): from individual species to whole genera.</title>
        <authorList>
            <person name="Goeker M."/>
        </authorList>
    </citation>
    <scope>NUCLEOTIDE SEQUENCE [LARGE SCALE GENOMIC DNA]</scope>
    <source>
        <strain evidence="3 4">DSM 43850</strain>
    </source>
</reference>
<name>A0ABR6BZ48_9PSEU</name>
<keyword evidence="2" id="KW-1133">Transmembrane helix</keyword>
<sequence length="362" mass="39388">MDSDSPPAPASTNHVEPDQAGTPNLTQALTSRASTLSLLVLFVVAVLVLRSPAPPSTVIFVLTIVGWAAFLAFLRSLVVGLARWRRARRRRTQPSGPPPSRWLGLLAVTQMLFAVVLIMLLLFCPWPLWQAGDTRPHLLVSVCEEMRRTVTFDAGTAAVLDLVISNDQVCQPTSQHSATPVRVGHLVSAQLLAPAFPGNVLRLTVDPQSLDEDRPQIGWSWQVSCEQPGTYELSLFVSSLGDDGKTVVHQNLRRQVEVTVTPTLSRTVASVFKALNSFVSSAPGMVLVALIFVMLVFRVLMFRLIIRRIPLDTQTEGTTNTVAEVTGPAVQAGTVYGGVHIYPDPPQNRHQPSASTDNTKQP</sequence>
<evidence type="ECO:0000256" key="1">
    <source>
        <dbReference type="SAM" id="MobiDB-lite"/>
    </source>
</evidence>
<proteinExistence type="predicted"/>
<accession>A0ABR6BZ48</accession>
<evidence type="ECO:0000313" key="4">
    <source>
        <dbReference type="Proteomes" id="UP000517916"/>
    </source>
</evidence>
<gene>
    <name evidence="3" type="ORF">BC739_009435</name>
</gene>
<keyword evidence="2" id="KW-0472">Membrane</keyword>
<feature type="transmembrane region" description="Helical" evidence="2">
    <location>
        <begin position="59"/>
        <end position="82"/>
    </location>
</feature>
<feature type="region of interest" description="Disordered" evidence="1">
    <location>
        <begin position="1"/>
        <end position="24"/>
    </location>
</feature>
<feature type="region of interest" description="Disordered" evidence="1">
    <location>
        <begin position="341"/>
        <end position="362"/>
    </location>
</feature>
<evidence type="ECO:0000313" key="3">
    <source>
        <dbReference type="EMBL" id="MBA8932176.1"/>
    </source>
</evidence>
<dbReference type="EMBL" id="JACJID010000011">
    <property type="protein sequence ID" value="MBA8932176.1"/>
    <property type="molecule type" value="Genomic_DNA"/>
</dbReference>
<comment type="caution">
    <text evidence="3">The sequence shown here is derived from an EMBL/GenBank/DDBJ whole genome shotgun (WGS) entry which is preliminary data.</text>
</comment>
<feature type="transmembrane region" description="Helical" evidence="2">
    <location>
        <begin position="35"/>
        <end position="53"/>
    </location>
</feature>
<feature type="transmembrane region" description="Helical" evidence="2">
    <location>
        <begin position="282"/>
        <end position="301"/>
    </location>
</feature>
<keyword evidence="4" id="KW-1185">Reference proteome</keyword>
<dbReference type="Proteomes" id="UP000517916">
    <property type="component" value="Unassembled WGS sequence"/>
</dbReference>
<evidence type="ECO:0000256" key="2">
    <source>
        <dbReference type="SAM" id="Phobius"/>
    </source>
</evidence>
<organism evidence="3 4">
    <name type="scientific">Kutzneria viridogrisea</name>
    <dbReference type="NCBI Taxonomy" id="47990"/>
    <lineage>
        <taxon>Bacteria</taxon>
        <taxon>Bacillati</taxon>
        <taxon>Actinomycetota</taxon>
        <taxon>Actinomycetes</taxon>
        <taxon>Pseudonocardiales</taxon>
        <taxon>Pseudonocardiaceae</taxon>
        <taxon>Kutzneria</taxon>
    </lineage>
</organism>
<protein>
    <submittedName>
        <fullName evidence="3">Uncharacterized protein</fullName>
    </submittedName>
</protein>
<keyword evidence="2" id="KW-0812">Transmembrane</keyword>